<organism evidence="2 3">
    <name type="scientific">Cymbomonas tetramitiformis</name>
    <dbReference type="NCBI Taxonomy" id="36881"/>
    <lineage>
        <taxon>Eukaryota</taxon>
        <taxon>Viridiplantae</taxon>
        <taxon>Chlorophyta</taxon>
        <taxon>Pyramimonadophyceae</taxon>
        <taxon>Pyramimonadales</taxon>
        <taxon>Pyramimonadaceae</taxon>
        <taxon>Cymbomonas</taxon>
    </lineage>
</organism>
<dbReference type="EMBL" id="LGRX02008811">
    <property type="protein sequence ID" value="KAK3272739.1"/>
    <property type="molecule type" value="Genomic_DNA"/>
</dbReference>
<dbReference type="AlphaFoldDB" id="A0AAE0G742"/>
<protein>
    <submittedName>
        <fullName evidence="2">Uncharacterized protein</fullName>
    </submittedName>
</protein>
<name>A0AAE0G742_9CHLO</name>
<proteinExistence type="predicted"/>
<comment type="caution">
    <text evidence="2">The sequence shown here is derived from an EMBL/GenBank/DDBJ whole genome shotgun (WGS) entry which is preliminary data.</text>
</comment>
<evidence type="ECO:0000313" key="3">
    <source>
        <dbReference type="Proteomes" id="UP001190700"/>
    </source>
</evidence>
<accession>A0AAE0G742</accession>
<gene>
    <name evidence="2" type="ORF">CYMTET_18981</name>
</gene>
<keyword evidence="3" id="KW-1185">Reference proteome</keyword>
<feature type="region of interest" description="Disordered" evidence="1">
    <location>
        <begin position="198"/>
        <end position="217"/>
    </location>
</feature>
<evidence type="ECO:0000256" key="1">
    <source>
        <dbReference type="SAM" id="MobiDB-lite"/>
    </source>
</evidence>
<sequence>MFALWIVRRKRSLSICETDTELKDIFAYIFQGGYTPPGYQLVVQKILLLSAEASVRVHDALEALFEEGILPSIAAAATCVDLLQGTKYCTANLVMPLIGHLAYKMHKDTVVKFEGEVVHIMNESVKAARENLYKDICKRYFNDLMDCKLEDFCVATFLDPRYKHFNFKYLARWARGTMTAEKAKGWAKAAWEQDWKPKEMEEEATAVAPAAKSRKAEKASVASFLDDSDDDEFAEPSSEDVPAVLVVPCTPTYASA</sequence>
<dbReference type="Proteomes" id="UP001190700">
    <property type="component" value="Unassembled WGS sequence"/>
</dbReference>
<evidence type="ECO:0000313" key="2">
    <source>
        <dbReference type="EMBL" id="KAK3272739.1"/>
    </source>
</evidence>
<reference evidence="2 3" key="1">
    <citation type="journal article" date="2015" name="Genome Biol. Evol.">
        <title>Comparative Genomics of a Bacterivorous Green Alga Reveals Evolutionary Causalities and Consequences of Phago-Mixotrophic Mode of Nutrition.</title>
        <authorList>
            <person name="Burns J.A."/>
            <person name="Paasch A."/>
            <person name="Narechania A."/>
            <person name="Kim E."/>
        </authorList>
    </citation>
    <scope>NUCLEOTIDE SEQUENCE [LARGE SCALE GENOMIC DNA]</scope>
    <source>
        <strain evidence="2 3">PLY_AMNH</strain>
    </source>
</reference>